<dbReference type="AlphaFoldDB" id="A0A9P6VV43"/>
<dbReference type="EMBL" id="PUHR01000331">
    <property type="protein sequence ID" value="KAG0654630.1"/>
    <property type="molecule type" value="Genomic_DNA"/>
</dbReference>
<dbReference type="InterPro" id="IPR006603">
    <property type="entry name" value="PQ-loop_rpt"/>
</dbReference>
<evidence type="ECO:0000256" key="4">
    <source>
        <dbReference type="ARBA" id="ARBA00023136"/>
    </source>
</evidence>
<dbReference type="SMART" id="SM00679">
    <property type="entry name" value="CTNS"/>
    <property type="match status" value="2"/>
</dbReference>
<feature type="transmembrane region" description="Helical" evidence="5">
    <location>
        <begin position="73"/>
        <end position="91"/>
    </location>
</feature>
<feature type="transmembrane region" description="Helical" evidence="5">
    <location>
        <begin position="6"/>
        <end position="24"/>
    </location>
</feature>
<evidence type="ECO:0000313" key="6">
    <source>
        <dbReference type="EMBL" id="KAG0654630.1"/>
    </source>
</evidence>
<feature type="transmembrane region" description="Helical" evidence="5">
    <location>
        <begin position="98"/>
        <end position="120"/>
    </location>
</feature>
<sequence>MGLDSGIVTGLATVGTVLWCVQLIPQIIANFRTKDCTGLPPLMMFLWVISGIPFGIYFCIMDTQIIFQVQPHLFMFFCSISFIQTIYYPPVRLPKVKIITIVISLVIFDLGTELGFILWLKPIYREGKHWPALIFGIIASILLAIGLLPPYFELAKRNGRVVGINFIFLTMDSVGAYFSIASVAVGNQDILSLILYAIVAVLELGIFLSQLIWICRFKLITKGEDVGRVLSIGGDQTTVESFNNLDVEKQFQIMKE</sequence>
<feature type="transmembrane region" description="Helical" evidence="5">
    <location>
        <begin position="45"/>
        <end position="67"/>
    </location>
</feature>
<feature type="transmembrane region" description="Helical" evidence="5">
    <location>
        <begin position="190"/>
        <end position="214"/>
    </location>
</feature>
<dbReference type="FunFam" id="1.20.1280.290:FF:000024">
    <property type="entry name" value="Putative membrane protein"/>
    <property type="match status" value="1"/>
</dbReference>
<protein>
    <submittedName>
        <fullName evidence="6">Uncharacterized protein</fullName>
    </submittedName>
</protein>
<keyword evidence="7" id="KW-1185">Reference proteome</keyword>
<feature type="transmembrane region" description="Helical" evidence="5">
    <location>
        <begin position="132"/>
        <end position="152"/>
    </location>
</feature>
<dbReference type="GO" id="GO:0016020">
    <property type="term" value="C:membrane"/>
    <property type="evidence" value="ECO:0007669"/>
    <property type="project" value="UniProtKB-SubCell"/>
</dbReference>
<dbReference type="Gene3D" id="1.20.1280.290">
    <property type="match status" value="1"/>
</dbReference>
<dbReference type="Pfam" id="PF04193">
    <property type="entry name" value="PQ-loop"/>
    <property type="match status" value="1"/>
</dbReference>
<dbReference type="OrthoDB" id="407617at2759"/>
<dbReference type="Proteomes" id="UP000750334">
    <property type="component" value="Unassembled WGS sequence"/>
</dbReference>
<name>A0A9P6VV43_MAUEX</name>
<feature type="transmembrane region" description="Helical" evidence="5">
    <location>
        <begin position="164"/>
        <end position="184"/>
    </location>
</feature>
<organism evidence="6 7">
    <name type="scientific">Maudiozyma exigua</name>
    <name type="common">Yeast</name>
    <name type="synonym">Kazachstania exigua</name>
    <dbReference type="NCBI Taxonomy" id="34358"/>
    <lineage>
        <taxon>Eukaryota</taxon>
        <taxon>Fungi</taxon>
        <taxon>Dikarya</taxon>
        <taxon>Ascomycota</taxon>
        <taxon>Saccharomycotina</taxon>
        <taxon>Saccharomycetes</taxon>
        <taxon>Saccharomycetales</taxon>
        <taxon>Saccharomycetaceae</taxon>
        <taxon>Maudiozyma</taxon>
    </lineage>
</organism>
<comment type="caution">
    <text evidence="6">The sequence shown here is derived from an EMBL/GenBank/DDBJ whole genome shotgun (WGS) entry which is preliminary data.</text>
</comment>
<evidence type="ECO:0000256" key="2">
    <source>
        <dbReference type="ARBA" id="ARBA00022692"/>
    </source>
</evidence>
<comment type="subcellular location">
    <subcellularLocation>
        <location evidence="1">Membrane</location>
        <topology evidence="1">Multi-pass membrane protein</topology>
    </subcellularLocation>
</comment>
<proteinExistence type="predicted"/>
<evidence type="ECO:0000256" key="3">
    <source>
        <dbReference type="ARBA" id="ARBA00022989"/>
    </source>
</evidence>
<reference evidence="6 7" key="1">
    <citation type="submission" date="2020-11" db="EMBL/GenBank/DDBJ databases">
        <title>Kefir isolates.</title>
        <authorList>
            <person name="Marcisauskas S."/>
            <person name="Kim Y."/>
            <person name="Blasche S."/>
        </authorList>
    </citation>
    <scope>NUCLEOTIDE SEQUENCE [LARGE SCALE GENOMIC DNA]</scope>
    <source>
        <strain evidence="6 7">OG2</strain>
    </source>
</reference>
<dbReference type="InterPro" id="IPR051415">
    <property type="entry name" value="LAAT-1"/>
</dbReference>
<accession>A0A9P6VV43</accession>
<evidence type="ECO:0000313" key="7">
    <source>
        <dbReference type="Proteomes" id="UP000750334"/>
    </source>
</evidence>
<keyword evidence="4 5" id="KW-0472">Membrane</keyword>
<evidence type="ECO:0000256" key="5">
    <source>
        <dbReference type="SAM" id="Phobius"/>
    </source>
</evidence>
<dbReference type="PANTHER" id="PTHR16201:SF37">
    <property type="entry name" value="PQ-LOOP REPEAT-CONTAINING PROTEIN"/>
    <property type="match status" value="1"/>
</dbReference>
<dbReference type="PANTHER" id="PTHR16201">
    <property type="entry name" value="SEVEN TRANSMEMBRANE PROTEIN 1-RELATED"/>
    <property type="match status" value="1"/>
</dbReference>
<gene>
    <name evidence="6" type="ORF">C6P45_003337</name>
</gene>
<keyword evidence="2 5" id="KW-0812">Transmembrane</keyword>
<keyword evidence="3 5" id="KW-1133">Transmembrane helix</keyword>
<evidence type="ECO:0000256" key="1">
    <source>
        <dbReference type="ARBA" id="ARBA00004141"/>
    </source>
</evidence>